<comment type="caution">
    <text evidence="7">The sequence shown here is derived from an EMBL/GenBank/DDBJ whole genome shotgun (WGS) entry which is preliminary data.</text>
</comment>
<gene>
    <name evidence="7" type="ORF">A2406_01900</name>
</gene>
<proteinExistence type="predicted"/>
<feature type="transmembrane region" description="Helical" evidence="5">
    <location>
        <begin position="193"/>
        <end position="211"/>
    </location>
</feature>
<feature type="transmembrane region" description="Helical" evidence="5">
    <location>
        <begin position="396"/>
        <end position="413"/>
    </location>
</feature>
<dbReference type="PANTHER" id="PTHR37422">
    <property type="entry name" value="TEICHURONIC ACID BIOSYNTHESIS PROTEIN TUAE"/>
    <property type="match status" value="1"/>
</dbReference>
<keyword evidence="2 5" id="KW-0812">Transmembrane</keyword>
<evidence type="ECO:0000256" key="5">
    <source>
        <dbReference type="SAM" id="Phobius"/>
    </source>
</evidence>
<feature type="transmembrane region" description="Helical" evidence="5">
    <location>
        <begin position="39"/>
        <end position="58"/>
    </location>
</feature>
<feature type="transmembrane region" description="Helical" evidence="5">
    <location>
        <begin position="433"/>
        <end position="452"/>
    </location>
</feature>
<dbReference type="SUPFAM" id="SSF48452">
    <property type="entry name" value="TPR-like"/>
    <property type="match status" value="1"/>
</dbReference>
<protein>
    <recommendedName>
        <fullName evidence="6">O-antigen ligase-related domain-containing protein</fullName>
    </recommendedName>
</protein>
<dbReference type="InterPro" id="IPR051533">
    <property type="entry name" value="WaaL-like"/>
</dbReference>
<dbReference type="InterPro" id="IPR011990">
    <property type="entry name" value="TPR-like_helical_dom_sf"/>
</dbReference>
<accession>A0A1G2C0V1</accession>
<evidence type="ECO:0000256" key="3">
    <source>
        <dbReference type="ARBA" id="ARBA00022989"/>
    </source>
</evidence>
<evidence type="ECO:0000313" key="8">
    <source>
        <dbReference type="Proteomes" id="UP000177626"/>
    </source>
</evidence>
<reference evidence="7 8" key="1">
    <citation type="journal article" date="2016" name="Nat. Commun.">
        <title>Thousands of microbial genomes shed light on interconnected biogeochemical processes in an aquifer system.</title>
        <authorList>
            <person name="Anantharaman K."/>
            <person name="Brown C.T."/>
            <person name="Hug L.A."/>
            <person name="Sharon I."/>
            <person name="Castelle C.J."/>
            <person name="Probst A.J."/>
            <person name="Thomas B.C."/>
            <person name="Singh A."/>
            <person name="Wilkins M.J."/>
            <person name="Karaoz U."/>
            <person name="Brodie E.L."/>
            <person name="Williams K.H."/>
            <person name="Hubbard S.S."/>
            <person name="Banfield J.F."/>
        </authorList>
    </citation>
    <scope>NUCLEOTIDE SEQUENCE [LARGE SCALE GENOMIC DNA]</scope>
</reference>
<evidence type="ECO:0000256" key="1">
    <source>
        <dbReference type="ARBA" id="ARBA00004141"/>
    </source>
</evidence>
<evidence type="ECO:0000256" key="2">
    <source>
        <dbReference type="ARBA" id="ARBA00022692"/>
    </source>
</evidence>
<organism evidence="7 8">
    <name type="scientific">Candidatus Komeilibacteria bacterium RIFOXYC1_FULL_37_11</name>
    <dbReference type="NCBI Taxonomy" id="1798555"/>
    <lineage>
        <taxon>Bacteria</taxon>
        <taxon>Candidatus Komeiliibacteriota</taxon>
    </lineage>
</organism>
<feature type="transmembrane region" description="Helical" evidence="5">
    <location>
        <begin position="12"/>
        <end position="33"/>
    </location>
</feature>
<feature type="domain" description="O-antigen ligase-related" evidence="6">
    <location>
        <begin position="200"/>
        <end position="353"/>
    </location>
</feature>
<feature type="transmembrane region" description="Helical" evidence="5">
    <location>
        <begin position="128"/>
        <end position="147"/>
    </location>
</feature>
<keyword evidence="4 5" id="KW-0472">Membrane</keyword>
<feature type="transmembrane region" description="Helical" evidence="5">
    <location>
        <begin position="242"/>
        <end position="260"/>
    </location>
</feature>
<feature type="transmembrane region" description="Helical" evidence="5">
    <location>
        <begin position="217"/>
        <end position="235"/>
    </location>
</feature>
<feature type="transmembrane region" description="Helical" evidence="5">
    <location>
        <begin position="371"/>
        <end position="390"/>
    </location>
</feature>
<evidence type="ECO:0000313" key="7">
    <source>
        <dbReference type="EMBL" id="OGY94210.1"/>
    </source>
</evidence>
<keyword evidence="3 5" id="KW-1133">Transmembrane helix</keyword>
<feature type="transmembrane region" description="Helical" evidence="5">
    <location>
        <begin position="340"/>
        <end position="359"/>
    </location>
</feature>
<dbReference type="EMBL" id="MHKQ01000011">
    <property type="protein sequence ID" value="OGY94210.1"/>
    <property type="molecule type" value="Genomic_DNA"/>
</dbReference>
<evidence type="ECO:0000256" key="4">
    <source>
        <dbReference type="ARBA" id="ARBA00023136"/>
    </source>
</evidence>
<name>A0A1G2C0V1_9BACT</name>
<dbReference type="AlphaFoldDB" id="A0A1G2C0V1"/>
<dbReference type="Gene3D" id="1.25.40.10">
    <property type="entry name" value="Tetratricopeptide repeat domain"/>
    <property type="match status" value="1"/>
</dbReference>
<comment type="subcellular location">
    <subcellularLocation>
        <location evidence="1">Membrane</location>
        <topology evidence="1">Multi-pass membrane protein</topology>
    </subcellularLocation>
</comment>
<dbReference type="InterPro" id="IPR007016">
    <property type="entry name" value="O-antigen_ligase-rel_domated"/>
</dbReference>
<dbReference type="Proteomes" id="UP000177626">
    <property type="component" value="Unassembled WGS sequence"/>
</dbReference>
<dbReference type="PANTHER" id="PTHR37422:SF13">
    <property type="entry name" value="LIPOPOLYSACCHARIDE BIOSYNTHESIS PROTEIN PA4999-RELATED"/>
    <property type="match status" value="1"/>
</dbReference>
<dbReference type="GO" id="GO:0016020">
    <property type="term" value="C:membrane"/>
    <property type="evidence" value="ECO:0007669"/>
    <property type="project" value="UniProtKB-SubCell"/>
</dbReference>
<feature type="transmembrane region" description="Helical" evidence="5">
    <location>
        <begin position="67"/>
        <end position="91"/>
    </location>
</feature>
<evidence type="ECO:0000259" key="6">
    <source>
        <dbReference type="Pfam" id="PF04932"/>
    </source>
</evidence>
<feature type="transmembrane region" description="Helical" evidence="5">
    <location>
        <begin position="103"/>
        <end position="121"/>
    </location>
</feature>
<feature type="transmembrane region" description="Helical" evidence="5">
    <location>
        <begin position="167"/>
        <end position="186"/>
    </location>
</feature>
<sequence>MSLENKLKKINLALALLIMLSPLVAHYEYIFPYIYLKNIFFRTLVVAGLFFMIWYLVYNNKISLKKYWIFGTFLIFLLVQIIATIFGVNMVHSLTGNFERMDGLINLLSLGVYLLLLLNTLKSTKEWLWIFRTSIITSLLVVAYEIFGRWGWIGDVPIPHNAGTIGNTLFLGSYLMFNVFFALLNFYIDKKKYWKIFYLLAIVIDVVFIFINASRSSMIGLVVGLGVLLLLMFFRVNKKIKILFIGLIFVFLAFVGTVITQKNSPWVQNVYFLERLTNISAADFSTLNRLLIWEVSLKSFYDRPILGYGPENAMYAVDKYYNPEISEQWFDRVHNFVLDHLLNAGILGLLSFLAIFVLAFKASWQYLKKHYFLAASLIGLLTAYLVSNLFTFDSLVTWLPLVLVWAFIDFISVQDKEEKIFELPLWLRKGKKVVVLLVFLGLGVYTYWGIVIPTKANKIGLRGAAYSQVDINKALGYLQEAFDYNTYGNSEITRALADVAKLKISSKDINTQDKEKIVLETERQILYTLEKDPINVRMRMILADIYLDFSEYDSSYINKAIAVTEPAFEYSPERLEIYAIMARAYLGKNDLGKASEYLQKSLDIYDGREQDYMNVFYLLYKNNDLEKFDFYAKKYVSRFEDVNIENYNAISRYYLNIGGAQNLLASGIIDKLIATEPEELAHRLLFLDAYSKLGSSQEALDYIDEVSQTNPEWGAKLKQYWGLVKE</sequence>
<dbReference type="Pfam" id="PF04932">
    <property type="entry name" value="Wzy_C"/>
    <property type="match status" value="1"/>
</dbReference>